<reference evidence="6 7" key="1">
    <citation type="submission" date="2017-08" db="EMBL/GenBank/DDBJ databases">
        <title>Pusillimonas indicus sp. nov., a member of the family Alcaligenaceae isolated from surface seawater.</title>
        <authorList>
            <person name="Li J."/>
        </authorList>
    </citation>
    <scope>NUCLEOTIDE SEQUENCE [LARGE SCALE GENOMIC DNA]</scope>
    <source>
        <strain evidence="6 7">L52-1-41</strain>
    </source>
</reference>
<accession>A0A3A1YVX2</accession>
<keyword evidence="4 5" id="KW-0472">Membrane</keyword>
<sequence length="243" mass="25681">MQNWFLAPWPELIASPVVWITVTLVVYLAAFRIYDHFNNHPLLLPVLTAVIVVVGILMATNTPYAEYEQATRFLYFLIGPATVALAVPLYTQLPRLRQMWKPISVALLVGCFTAILSALGIAWVFGATTDTLLSLAPKSATMPIAMEVADLTGGIASLTTVACAITGISGAILTGGLLRFMKITDPVAHGFAMGLSAHAIGTGRAFQVDETTGAFSALGLSLNGVATAVVVPFVLAALGLFTF</sequence>
<proteinExistence type="predicted"/>
<dbReference type="OrthoDB" id="9811701at2"/>
<keyword evidence="3 5" id="KW-1133">Transmembrane helix</keyword>
<gene>
    <name evidence="6" type="ORF">CJP73_04325</name>
</gene>
<keyword evidence="2 5" id="KW-0812">Transmembrane</keyword>
<dbReference type="RefSeq" id="WP_114420781.1">
    <property type="nucleotide sequence ID" value="NZ_NQYH01000002.1"/>
</dbReference>
<evidence type="ECO:0008006" key="8">
    <source>
        <dbReference type="Google" id="ProtNLM"/>
    </source>
</evidence>
<organism evidence="6 7">
    <name type="scientific">Neopusillimonas maritima</name>
    <dbReference type="NCBI Taxonomy" id="2026239"/>
    <lineage>
        <taxon>Bacteria</taxon>
        <taxon>Pseudomonadati</taxon>
        <taxon>Pseudomonadota</taxon>
        <taxon>Betaproteobacteria</taxon>
        <taxon>Burkholderiales</taxon>
        <taxon>Alcaligenaceae</taxon>
        <taxon>Neopusillimonas</taxon>
    </lineage>
</organism>
<dbReference type="InterPro" id="IPR007300">
    <property type="entry name" value="CidB/LrgB"/>
</dbReference>
<comment type="caution">
    <text evidence="6">The sequence shown here is derived from an EMBL/GenBank/DDBJ whole genome shotgun (WGS) entry which is preliminary data.</text>
</comment>
<comment type="subcellular location">
    <subcellularLocation>
        <location evidence="1">Membrane</location>
        <topology evidence="1">Multi-pass membrane protein</topology>
    </subcellularLocation>
</comment>
<dbReference type="Proteomes" id="UP000266206">
    <property type="component" value="Unassembled WGS sequence"/>
</dbReference>
<evidence type="ECO:0000313" key="6">
    <source>
        <dbReference type="EMBL" id="RIY41685.1"/>
    </source>
</evidence>
<feature type="transmembrane region" description="Helical" evidence="5">
    <location>
        <begin position="155"/>
        <end position="180"/>
    </location>
</feature>
<evidence type="ECO:0000313" key="7">
    <source>
        <dbReference type="Proteomes" id="UP000266206"/>
    </source>
</evidence>
<dbReference type="AlphaFoldDB" id="A0A3A1YVX2"/>
<dbReference type="GO" id="GO:0016020">
    <property type="term" value="C:membrane"/>
    <property type="evidence" value="ECO:0007669"/>
    <property type="project" value="UniProtKB-SubCell"/>
</dbReference>
<feature type="transmembrane region" description="Helical" evidence="5">
    <location>
        <begin position="73"/>
        <end position="91"/>
    </location>
</feature>
<feature type="transmembrane region" description="Helical" evidence="5">
    <location>
        <begin position="12"/>
        <end position="30"/>
    </location>
</feature>
<name>A0A3A1YVX2_9BURK</name>
<dbReference type="EMBL" id="NQYH01000002">
    <property type="protein sequence ID" value="RIY41685.1"/>
    <property type="molecule type" value="Genomic_DNA"/>
</dbReference>
<evidence type="ECO:0000256" key="1">
    <source>
        <dbReference type="ARBA" id="ARBA00004141"/>
    </source>
</evidence>
<evidence type="ECO:0000256" key="2">
    <source>
        <dbReference type="ARBA" id="ARBA00022692"/>
    </source>
</evidence>
<dbReference type="PANTHER" id="PTHR30249:SF0">
    <property type="entry name" value="PLASTIDAL GLYCOLATE_GLYCERATE TRANSLOCATOR 1, CHLOROPLASTIC"/>
    <property type="match status" value="1"/>
</dbReference>
<dbReference type="PANTHER" id="PTHR30249">
    <property type="entry name" value="PUTATIVE SEROTONIN TRANSPORTER"/>
    <property type="match status" value="1"/>
</dbReference>
<evidence type="ECO:0000256" key="3">
    <source>
        <dbReference type="ARBA" id="ARBA00022989"/>
    </source>
</evidence>
<feature type="transmembrane region" description="Helical" evidence="5">
    <location>
        <begin position="187"/>
        <end position="206"/>
    </location>
</feature>
<dbReference type="Pfam" id="PF04172">
    <property type="entry name" value="LrgB"/>
    <property type="match status" value="1"/>
</dbReference>
<feature type="transmembrane region" description="Helical" evidence="5">
    <location>
        <begin position="218"/>
        <end position="241"/>
    </location>
</feature>
<protein>
    <recommendedName>
        <fullName evidence="8">LrgB family protein</fullName>
    </recommendedName>
</protein>
<feature type="transmembrane region" description="Helical" evidence="5">
    <location>
        <begin position="103"/>
        <end position="125"/>
    </location>
</feature>
<evidence type="ECO:0000256" key="5">
    <source>
        <dbReference type="SAM" id="Phobius"/>
    </source>
</evidence>
<evidence type="ECO:0000256" key="4">
    <source>
        <dbReference type="ARBA" id="ARBA00023136"/>
    </source>
</evidence>
<feature type="transmembrane region" description="Helical" evidence="5">
    <location>
        <begin position="42"/>
        <end position="61"/>
    </location>
</feature>